<comment type="caution">
    <text evidence="2">The sequence shown here is derived from an EMBL/GenBank/DDBJ whole genome shotgun (WGS) entry which is preliminary data.</text>
</comment>
<dbReference type="EMBL" id="CAAALY010040525">
    <property type="protein sequence ID" value="VEL19182.1"/>
    <property type="molecule type" value="Genomic_DNA"/>
</dbReference>
<gene>
    <name evidence="2" type="ORF">PXEA_LOCUS12622</name>
</gene>
<proteinExistence type="predicted"/>
<accession>A0A3S5AKY3</accession>
<name>A0A3S5AKY3_9PLAT</name>
<evidence type="ECO:0000256" key="1">
    <source>
        <dbReference type="SAM" id="MobiDB-lite"/>
    </source>
</evidence>
<protein>
    <submittedName>
        <fullName evidence="2">Uncharacterized protein</fullName>
    </submittedName>
</protein>
<evidence type="ECO:0000313" key="2">
    <source>
        <dbReference type="EMBL" id="VEL19182.1"/>
    </source>
</evidence>
<feature type="region of interest" description="Disordered" evidence="1">
    <location>
        <begin position="1"/>
        <end position="38"/>
    </location>
</feature>
<organism evidence="2 3">
    <name type="scientific">Protopolystoma xenopodis</name>
    <dbReference type="NCBI Taxonomy" id="117903"/>
    <lineage>
        <taxon>Eukaryota</taxon>
        <taxon>Metazoa</taxon>
        <taxon>Spiralia</taxon>
        <taxon>Lophotrochozoa</taxon>
        <taxon>Platyhelminthes</taxon>
        <taxon>Monogenea</taxon>
        <taxon>Polyopisthocotylea</taxon>
        <taxon>Polystomatidea</taxon>
        <taxon>Polystomatidae</taxon>
        <taxon>Protopolystoma</taxon>
    </lineage>
</organism>
<sequence length="277" mass="30908">MKRKRSERKLNKTGLSSVSADNNFQRSLTPIKNKHGPPDQLPQLQHWHQLPIPTVSVSEHRGSLEANRHSFRPSVLALQQRRNSFSCPISSIQSCSPQTHSSIPLSHGNDALNYRRPNFCNAAQNILCQQNNSDVAERTQQSVIMEAAIMIATEAIKSYGNQLIAASLQAPMSDNRFPLAPSSQTARSSQSFQSIWPSQGQNAIYPTPNSSSPIFPSFSGPAFPVCSPQTWSPAAPPIKTRSLTWLPTSLDDYQMPPWQNSQKPDPRWPYCKWASLY</sequence>
<keyword evidence="3" id="KW-1185">Reference proteome</keyword>
<evidence type="ECO:0000313" key="3">
    <source>
        <dbReference type="Proteomes" id="UP000784294"/>
    </source>
</evidence>
<feature type="compositionally biased region" description="Polar residues" evidence="1">
    <location>
        <begin position="13"/>
        <end position="30"/>
    </location>
</feature>
<dbReference type="Proteomes" id="UP000784294">
    <property type="component" value="Unassembled WGS sequence"/>
</dbReference>
<dbReference type="AlphaFoldDB" id="A0A3S5AKY3"/>
<reference evidence="2" key="1">
    <citation type="submission" date="2018-11" db="EMBL/GenBank/DDBJ databases">
        <authorList>
            <consortium name="Pathogen Informatics"/>
        </authorList>
    </citation>
    <scope>NUCLEOTIDE SEQUENCE</scope>
</reference>